<evidence type="ECO:0000256" key="3">
    <source>
        <dbReference type="ARBA" id="ARBA00023163"/>
    </source>
</evidence>
<evidence type="ECO:0000313" key="5">
    <source>
        <dbReference type="EMBL" id="OZI54322.1"/>
    </source>
</evidence>
<dbReference type="PROSITE" id="PS50949">
    <property type="entry name" value="HTH_GNTR"/>
    <property type="match status" value="1"/>
</dbReference>
<dbReference type="PANTHER" id="PTHR43537">
    <property type="entry name" value="TRANSCRIPTIONAL REGULATOR, GNTR FAMILY"/>
    <property type="match status" value="1"/>
</dbReference>
<dbReference type="PANTHER" id="PTHR43537:SF49">
    <property type="entry name" value="TRANSCRIPTIONAL REGULATORY PROTEIN"/>
    <property type="match status" value="1"/>
</dbReference>
<accession>A0A261TYT4</accession>
<dbReference type="Proteomes" id="UP000216885">
    <property type="component" value="Unassembled WGS sequence"/>
</dbReference>
<evidence type="ECO:0000256" key="2">
    <source>
        <dbReference type="ARBA" id="ARBA00023125"/>
    </source>
</evidence>
<evidence type="ECO:0000256" key="1">
    <source>
        <dbReference type="ARBA" id="ARBA00023015"/>
    </source>
</evidence>
<gene>
    <name evidence="5" type="ORF">CAL20_17710</name>
</gene>
<dbReference type="InterPro" id="IPR036388">
    <property type="entry name" value="WH-like_DNA-bd_sf"/>
</dbReference>
<dbReference type="SMART" id="SM00345">
    <property type="entry name" value="HTH_GNTR"/>
    <property type="match status" value="1"/>
</dbReference>
<dbReference type="Pfam" id="PF00392">
    <property type="entry name" value="GntR"/>
    <property type="match status" value="1"/>
</dbReference>
<dbReference type="SUPFAM" id="SSF48008">
    <property type="entry name" value="GntR ligand-binding domain-like"/>
    <property type="match status" value="1"/>
</dbReference>
<dbReference type="SMART" id="SM00895">
    <property type="entry name" value="FCD"/>
    <property type="match status" value="1"/>
</dbReference>
<dbReference type="Gene3D" id="1.10.10.10">
    <property type="entry name" value="Winged helix-like DNA-binding domain superfamily/Winged helix DNA-binding domain"/>
    <property type="match status" value="1"/>
</dbReference>
<dbReference type="GO" id="GO:0003700">
    <property type="term" value="F:DNA-binding transcription factor activity"/>
    <property type="evidence" value="ECO:0007669"/>
    <property type="project" value="InterPro"/>
</dbReference>
<dbReference type="InterPro" id="IPR000524">
    <property type="entry name" value="Tscrpt_reg_HTH_GntR"/>
</dbReference>
<dbReference type="InterPro" id="IPR011711">
    <property type="entry name" value="GntR_C"/>
</dbReference>
<keyword evidence="3" id="KW-0804">Transcription</keyword>
<dbReference type="EMBL" id="NEVQ01000017">
    <property type="protein sequence ID" value="OZI54322.1"/>
    <property type="molecule type" value="Genomic_DNA"/>
</dbReference>
<name>A0A261TYT4_9BORD</name>
<comment type="caution">
    <text evidence="5">The sequence shown here is derived from an EMBL/GenBank/DDBJ whole genome shotgun (WGS) entry which is preliminary data.</text>
</comment>
<dbReference type="AlphaFoldDB" id="A0A261TYT4"/>
<dbReference type="SUPFAM" id="SSF46785">
    <property type="entry name" value="Winged helix' DNA-binding domain"/>
    <property type="match status" value="1"/>
</dbReference>
<proteinExistence type="predicted"/>
<sequence length="230" mass="26252">MSDSLPDASIESSGISAAVRELEEDIVLGSLHPRERLIEDELMRRFALKRHAAREVLAELARRGLVERRKNIGCEVRAFAVQEVVELYQLRELLEAEAARILPCPLPAEALDRLKAIQREHDQAVADEDPRAVFHTNLRFHETLFGFCNNSVLQRAIQEYARQTHAIRFSSLVDASYRERARLEHWAMIAALEEGRREDLIRVCRGHLAPSCDAYLAANRHLSRREPGSN</sequence>
<keyword evidence="2" id="KW-0238">DNA-binding</keyword>
<dbReference type="Pfam" id="PF07729">
    <property type="entry name" value="FCD"/>
    <property type="match status" value="1"/>
</dbReference>
<evidence type="ECO:0000259" key="4">
    <source>
        <dbReference type="PROSITE" id="PS50949"/>
    </source>
</evidence>
<dbReference type="Gene3D" id="1.20.120.530">
    <property type="entry name" value="GntR ligand-binding domain-like"/>
    <property type="match status" value="1"/>
</dbReference>
<keyword evidence="1" id="KW-0805">Transcription regulation</keyword>
<reference evidence="5 6" key="1">
    <citation type="submission" date="2017-05" db="EMBL/GenBank/DDBJ databases">
        <title>Complete and WGS of Bordetella genogroups.</title>
        <authorList>
            <person name="Spilker T."/>
            <person name="LiPuma J."/>
        </authorList>
    </citation>
    <scope>NUCLEOTIDE SEQUENCE [LARGE SCALE GENOMIC DNA]</scope>
    <source>
        <strain evidence="5 6">AU9919</strain>
    </source>
</reference>
<evidence type="ECO:0000313" key="6">
    <source>
        <dbReference type="Proteomes" id="UP000216885"/>
    </source>
</evidence>
<keyword evidence="6" id="KW-1185">Reference proteome</keyword>
<dbReference type="RefSeq" id="WP_094838532.1">
    <property type="nucleotide sequence ID" value="NZ_NEVQ01000017.1"/>
</dbReference>
<organism evidence="5 6">
    <name type="scientific">Bordetella genomosp. 4</name>
    <dbReference type="NCBI Taxonomy" id="463044"/>
    <lineage>
        <taxon>Bacteria</taxon>
        <taxon>Pseudomonadati</taxon>
        <taxon>Pseudomonadota</taxon>
        <taxon>Betaproteobacteria</taxon>
        <taxon>Burkholderiales</taxon>
        <taxon>Alcaligenaceae</taxon>
        <taxon>Bordetella</taxon>
    </lineage>
</organism>
<dbReference type="GO" id="GO:0003677">
    <property type="term" value="F:DNA binding"/>
    <property type="evidence" value="ECO:0007669"/>
    <property type="project" value="UniProtKB-KW"/>
</dbReference>
<dbReference type="InterPro" id="IPR036390">
    <property type="entry name" value="WH_DNA-bd_sf"/>
</dbReference>
<protein>
    <submittedName>
        <fullName evidence="5">GntR family transcriptional regulator</fullName>
    </submittedName>
</protein>
<dbReference type="InterPro" id="IPR008920">
    <property type="entry name" value="TF_FadR/GntR_C"/>
</dbReference>
<feature type="domain" description="HTH gntR-type" evidence="4">
    <location>
        <begin position="12"/>
        <end position="79"/>
    </location>
</feature>